<gene>
    <name evidence="4" type="ORF">AJAP_38325</name>
</gene>
<dbReference type="CDD" id="cd07043">
    <property type="entry name" value="STAS_anti-anti-sigma_factors"/>
    <property type="match status" value="1"/>
</dbReference>
<evidence type="ECO:0000259" key="3">
    <source>
        <dbReference type="PROSITE" id="PS50801"/>
    </source>
</evidence>
<dbReference type="STRING" id="208439.AJAP_38325"/>
<dbReference type="Proteomes" id="UP000028492">
    <property type="component" value="Chromosome"/>
</dbReference>
<dbReference type="PROSITE" id="PS50801">
    <property type="entry name" value="STAS"/>
    <property type="match status" value="1"/>
</dbReference>
<dbReference type="Gene3D" id="3.30.750.24">
    <property type="entry name" value="STAS domain"/>
    <property type="match status" value="1"/>
</dbReference>
<evidence type="ECO:0000313" key="5">
    <source>
        <dbReference type="Proteomes" id="UP000028492"/>
    </source>
</evidence>
<dbReference type="SUPFAM" id="SSF52091">
    <property type="entry name" value="SpoIIaa-like"/>
    <property type="match status" value="1"/>
</dbReference>
<name>A0A075V7R4_9PSEU</name>
<dbReference type="HOGENOM" id="CLU_115403_3_3_11"/>
<dbReference type="NCBIfam" id="TIGR00377">
    <property type="entry name" value="ant_ant_sig"/>
    <property type="match status" value="1"/>
</dbReference>
<keyword evidence="5" id="KW-1185">Reference proteome</keyword>
<evidence type="ECO:0000256" key="1">
    <source>
        <dbReference type="ARBA" id="ARBA00009013"/>
    </source>
</evidence>
<reference evidence="4 5" key="1">
    <citation type="journal article" date="2014" name="J. Biotechnol.">
        <title>Complete genome sequence of the actinobacterium Amycolatopsis japonica MG417-CF17(T) (=DSM 44213T) producing (S,S)-N,N'-ethylenediaminedisuccinic acid.</title>
        <authorList>
            <person name="Stegmann E."/>
            <person name="Albersmeier A."/>
            <person name="Spohn M."/>
            <person name="Gert H."/>
            <person name="Weber T."/>
            <person name="Wohlleben W."/>
            <person name="Kalinowski J."/>
            <person name="Ruckert C."/>
        </authorList>
    </citation>
    <scope>NUCLEOTIDE SEQUENCE [LARGE SCALE GENOMIC DNA]</scope>
    <source>
        <strain evidence="5">MG417-CF17 (DSM 44213)</strain>
    </source>
</reference>
<accession>A0A075V7R4</accession>
<feature type="domain" description="STAS" evidence="3">
    <location>
        <begin position="1"/>
        <end position="87"/>
    </location>
</feature>
<sequence length="87" mass="9590">MIAVSGEIDLVTREFLEAEFRQAFDPRPNNVVVDLSDVDFCDTSGLSALVGLNTRCVADRIALRFLPSATIRRLLRRTGLSDLLPIG</sequence>
<dbReference type="GO" id="GO:0043856">
    <property type="term" value="F:anti-sigma factor antagonist activity"/>
    <property type="evidence" value="ECO:0007669"/>
    <property type="project" value="InterPro"/>
</dbReference>
<dbReference type="InterPro" id="IPR036513">
    <property type="entry name" value="STAS_dom_sf"/>
</dbReference>
<comment type="similarity">
    <text evidence="1 2">Belongs to the anti-sigma-factor antagonist family.</text>
</comment>
<dbReference type="Pfam" id="PF01740">
    <property type="entry name" value="STAS"/>
    <property type="match status" value="1"/>
</dbReference>
<organism evidence="4 5">
    <name type="scientific">Amycolatopsis japonica</name>
    <dbReference type="NCBI Taxonomy" id="208439"/>
    <lineage>
        <taxon>Bacteria</taxon>
        <taxon>Bacillati</taxon>
        <taxon>Actinomycetota</taxon>
        <taxon>Actinomycetes</taxon>
        <taxon>Pseudonocardiales</taxon>
        <taxon>Pseudonocardiaceae</taxon>
        <taxon>Amycolatopsis</taxon>
        <taxon>Amycolatopsis japonica group</taxon>
    </lineage>
</organism>
<dbReference type="AlphaFoldDB" id="A0A075V7R4"/>
<dbReference type="EMBL" id="CP008953">
    <property type="protein sequence ID" value="AIG80451.1"/>
    <property type="molecule type" value="Genomic_DNA"/>
</dbReference>
<evidence type="ECO:0000256" key="2">
    <source>
        <dbReference type="RuleBase" id="RU003749"/>
    </source>
</evidence>
<protein>
    <recommendedName>
        <fullName evidence="2">Anti-sigma factor antagonist</fullName>
    </recommendedName>
</protein>
<dbReference type="eggNOG" id="COG1366">
    <property type="taxonomic scope" value="Bacteria"/>
</dbReference>
<dbReference type="InterPro" id="IPR003658">
    <property type="entry name" value="Anti-sigma_ant"/>
</dbReference>
<dbReference type="InterPro" id="IPR002645">
    <property type="entry name" value="STAS_dom"/>
</dbReference>
<dbReference type="KEGG" id="aja:AJAP_38325"/>
<evidence type="ECO:0000313" key="4">
    <source>
        <dbReference type="EMBL" id="AIG80451.1"/>
    </source>
</evidence>
<proteinExistence type="inferred from homology"/>